<dbReference type="EMBL" id="CAJJDP010000067">
    <property type="protein sequence ID" value="CAD8177284.1"/>
    <property type="molecule type" value="Genomic_DNA"/>
</dbReference>
<dbReference type="OMA" id="PKFNLDY"/>
<dbReference type="AlphaFoldDB" id="A0A8S1VJ63"/>
<accession>A0A8S1VJ63</accession>
<dbReference type="Proteomes" id="UP000683925">
    <property type="component" value="Unassembled WGS sequence"/>
</dbReference>
<evidence type="ECO:0000313" key="3">
    <source>
        <dbReference type="Proteomes" id="UP000683925"/>
    </source>
</evidence>
<evidence type="ECO:0000256" key="1">
    <source>
        <dbReference type="SAM" id="Coils"/>
    </source>
</evidence>
<gene>
    <name evidence="2" type="ORF">POCTA_138.1.T0680223</name>
</gene>
<protein>
    <submittedName>
        <fullName evidence="2">Uncharacterized protein</fullName>
    </submittedName>
</protein>
<sequence>MFKQNPILNLFSDEFDISSFFCQNRQLNKLKRQDIVKKTDQSYDYRLKRMIIDCGNKCGIKYLRPNKNQITFMKIRNCSIMCKQSTNSELPIMNQRTRNKSVQPSRIEQQFEIGAWTKESWSSLFLLKNPFLSGTFQALEKNKKNIIIKMRLALCLLVILAVASATPKFNLDYSKKRSMTAVMAEVEAKLKNKSPLDAILNVLRDFRDAVNTEQVNHDEIYNVQVTECDSENAFRRAEVTDASNVLRDSTAALNVAQTSKIRATNQQEVNQQQYFSAQEHLNSVLSAAETEAGYFKRRGRDYEDALHAIDEASDILAAIYSGSGSFAEISRVSKSMLQTAFNIKETAKFAPVFYAFAQLAAQEGQLDESALERVAQLLETLRGNIQEAYNDFTESNAVSVAAFNDQKDRLGQTIARLEAQNERLQNKLDSLNQQIGTQSAIAQTASGKLQRNQQLWDQAQALCSTFANEYNYATQARRNELQLVAELEEMVEARFNQVEDENHERNQRLANQA</sequence>
<keyword evidence="3" id="KW-1185">Reference proteome</keyword>
<dbReference type="OrthoDB" id="297206at2759"/>
<proteinExistence type="predicted"/>
<organism evidence="2 3">
    <name type="scientific">Paramecium octaurelia</name>
    <dbReference type="NCBI Taxonomy" id="43137"/>
    <lineage>
        <taxon>Eukaryota</taxon>
        <taxon>Sar</taxon>
        <taxon>Alveolata</taxon>
        <taxon>Ciliophora</taxon>
        <taxon>Intramacronucleata</taxon>
        <taxon>Oligohymenophorea</taxon>
        <taxon>Peniculida</taxon>
        <taxon>Parameciidae</taxon>
        <taxon>Paramecium</taxon>
    </lineage>
</organism>
<comment type="caution">
    <text evidence="2">The sequence shown here is derived from an EMBL/GenBank/DDBJ whole genome shotgun (WGS) entry which is preliminary data.</text>
</comment>
<evidence type="ECO:0000313" key="2">
    <source>
        <dbReference type="EMBL" id="CAD8177284.1"/>
    </source>
</evidence>
<reference evidence="2" key="1">
    <citation type="submission" date="2021-01" db="EMBL/GenBank/DDBJ databases">
        <authorList>
            <consortium name="Genoscope - CEA"/>
            <person name="William W."/>
        </authorList>
    </citation>
    <scope>NUCLEOTIDE SEQUENCE</scope>
</reference>
<name>A0A8S1VJ63_PAROT</name>
<feature type="coiled-coil region" evidence="1">
    <location>
        <begin position="371"/>
        <end position="441"/>
    </location>
</feature>
<keyword evidence="1" id="KW-0175">Coiled coil</keyword>